<gene>
    <name evidence="1" type="ORF">UFOVP337_53</name>
</gene>
<evidence type="ECO:0000313" key="1">
    <source>
        <dbReference type="EMBL" id="CAB4139531.1"/>
    </source>
</evidence>
<dbReference type="EMBL" id="LR796354">
    <property type="protein sequence ID" value="CAB4139531.1"/>
    <property type="molecule type" value="Genomic_DNA"/>
</dbReference>
<sequence length="80" mass="8736">MLEKVISVDLIEVVENGTLQVRTKTAIKEDGVEISSKFHRHVVAPGDDYSAEDARVQVICKATHTGAVIKAYKASITQPE</sequence>
<protein>
    <submittedName>
        <fullName evidence="1">Uncharacterized protein</fullName>
    </submittedName>
</protein>
<organism evidence="1">
    <name type="scientific">uncultured Caudovirales phage</name>
    <dbReference type="NCBI Taxonomy" id="2100421"/>
    <lineage>
        <taxon>Viruses</taxon>
        <taxon>Duplodnaviria</taxon>
        <taxon>Heunggongvirae</taxon>
        <taxon>Uroviricota</taxon>
        <taxon>Caudoviricetes</taxon>
        <taxon>Peduoviridae</taxon>
        <taxon>Maltschvirus</taxon>
        <taxon>Maltschvirus maltsch</taxon>
    </lineage>
</organism>
<reference evidence="1" key="1">
    <citation type="submission" date="2020-04" db="EMBL/GenBank/DDBJ databases">
        <authorList>
            <person name="Chiriac C."/>
            <person name="Salcher M."/>
            <person name="Ghai R."/>
            <person name="Kavagutti S V."/>
        </authorList>
    </citation>
    <scope>NUCLEOTIDE SEQUENCE</scope>
</reference>
<accession>A0A6J5LZS7</accession>
<name>A0A6J5LZS7_9CAUD</name>
<proteinExistence type="predicted"/>